<dbReference type="PROSITE" id="PS51257">
    <property type="entry name" value="PROKAR_LIPOPROTEIN"/>
    <property type="match status" value="1"/>
</dbReference>
<name>A0ABV6RKB1_9GAMM</name>
<evidence type="ECO:0000313" key="2">
    <source>
        <dbReference type="Proteomes" id="UP001589896"/>
    </source>
</evidence>
<keyword evidence="2" id="KW-1185">Reference proteome</keyword>
<proteinExistence type="predicted"/>
<gene>
    <name evidence="1" type="ORF">ACFFGH_03035</name>
</gene>
<comment type="caution">
    <text evidence="1">The sequence shown here is derived from an EMBL/GenBank/DDBJ whole genome shotgun (WGS) entry which is preliminary data.</text>
</comment>
<dbReference type="Proteomes" id="UP001589896">
    <property type="component" value="Unassembled WGS sequence"/>
</dbReference>
<sequence length="218" mass="22833">MDLRLLSIPLLFALAACSGEPEADDAQAPAAAPAVPAGTAAAPAPASTAATVSTAERTPLPIAPDAIAYFGFKTAPFGSDETMLRSAWNGELVKQGPQQADGCYYLYPQAGAQAPGPGRQSLGFMFERGRFARIDVDDPALIAPGGGRIGMSTHDIATRYAQRLEVQPHKYVDGAQYLRVPDAGGSGQVLLFETDANGQVTRWRIGAPPQIDYVEGCA</sequence>
<evidence type="ECO:0000313" key="1">
    <source>
        <dbReference type="EMBL" id="MFC0676827.1"/>
    </source>
</evidence>
<protein>
    <submittedName>
        <fullName evidence="1">Lectin</fullName>
    </submittedName>
</protein>
<organism evidence="1 2">
    <name type="scientific">Lysobacter korlensis</name>
    <dbReference type="NCBI Taxonomy" id="553636"/>
    <lineage>
        <taxon>Bacteria</taxon>
        <taxon>Pseudomonadati</taxon>
        <taxon>Pseudomonadota</taxon>
        <taxon>Gammaproteobacteria</taxon>
        <taxon>Lysobacterales</taxon>
        <taxon>Lysobacteraceae</taxon>
        <taxon>Lysobacter</taxon>
    </lineage>
</organism>
<reference evidence="1 2" key="1">
    <citation type="submission" date="2024-09" db="EMBL/GenBank/DDBJ databases">
        <authorList>
            <person name="Sun Q."/>
            <person name="Mori K."/>
        </authorList>
    </citation>
    <scope>NUCLEOTIDE SEQUENCE [LARGE SCALE GENOMIC DNA]</scope>
    <source>
        <strain evidence="1 2">KCTC 23076</strain>
    </source>
</reference>
<dbReference type="RefSeq" id="WP_386664689.1">
    <property type="nucleotide sequence ID" value="NZ_JBHLTG010000001.1"/>
</dbReference>
<accession>A0ABV6RKB1</accession>
<dbReference type="EMBL" id="JBHLTG010000001">
    <property type="protein sequence ID" value="MFC0676827.1"/>
    <property type="molecule type" value="Genomic_DNA"/>
</dbReference>